<dbReference type="GO" id="GO:0004519">
    <property type="term" value="F:endonuclease activity"/>
    <property type="evidence" value="ECO:0007669"/>
    <property type="project" value="UniProtKB-KW"/>
</dbReference>
<dbReference type="OrthoDB" id="2142759at2759"/>
<keyword evidence="2" id="KW-0378">Hydrolase</keyword>
<reference evidence="3" key="1">
    <citation type="submission" date="2019-04" db="EMBL/GenBank/DDBJ databases">
        <title>Friends and foes A comparative genomics studyof 23 Aspergillus species from section Flavi.</title>
        <authorList>
            <consortium name="DOE Joint Genome Institute"/>
            <person name="Kjaerbolling I."/>
            <person name="Vesth T."/>
            <person name="Frisvad J.C."/>
            <person name="Nybo J.L."/>
            <person name="Theobald S."/>
            <person name="Kildgaard S."/>
            <person name="Isbrandt T."/>
            <person name="Kuo A."/>
            <person name="Sato A."/>
            <person name="Lyhne E.K."/>
            <person name="Kogle M.E."/>
            <person name="Wiebenga A."/>
            <person name="Kun R.S."/>
            <person name="Lubbers R.J."/>
            <person name="Makela M.R."/>
            <person name="Barry K."/>
            <person name="Chovatia M."/>
            <person name="Clum A."/>
            <person name="Daum C."/>
            <person name="Haridas S."/>
            <person name="He G."/>
            <person name="LaButti K."/>
            <person name="Lipzen A."/>
            <person name="Mondo S."/>
            <person name="Riley R."/>
            <person name="Salamov A."/>
            <person name="Simmons B.A."/>
            <person name="Magnuson J.K."/>
            <person name="Henrissat B."/>
            <person name="Mortensen U.H."/>
            <person name="Larsen T.O."/>
            <person name="Devries R.P."/>
            <person name="Grigoriev I.V."/>
            <person name="Machida M."/>
            <person name="Baker S.E."/>
            <person name="Andersen M.R."/>
        </authorList>
    </citation>
    <scope>NUCLEOTIDE SEQUENCE [LARGE SCALE GENOMIC DNA]</scope>
    <source>
        <strain evidence="3">CBS 553.77</strain>
    </source>
</reference>
<feature type="domain" description="HNH nuclease" evidence="1">
    <location>
        <begin position="137"/>
        <end position="215"/>
    </location>
</feature>
<gene>
    <name evidence="2" type="ORF">BDV28DRAFT_160004</name>
</gene>
<keyword evidence="2" id="KW-0540">Nuclease</keyword>
<evidence type="ECO:0000313" key="3">
    <source>
        <dbReference type="Proteomes" id="UP000327118"/>
    </source>
</evidence>
<evidence type="ECO:0000259" key="1">
    <source>
        <dbReference type="Pfam" id="PF13391"/>
    </source>
</evidence>
<dbReference type="EMBL" id="ML739255">
    <property type="protein sequence ID" value="KAE8350003.1"/>
    <property type="molecule type" value="Genomic_DNA"/>
</dbReference>
<protein>
    <submittedName>
        <fullName evidence="2">HNH endonuclease-domain-containing protein</fullName>
    </submittedName>
</protein>
<dbReference type="AlphaFoldDB" id="A0A5N6YYI2"/>
<name>A0A5N6YYI2_9EURO</name>
<dbReference type="Proteomes" id="UP000327118">
    <property type="component" value="Unassembled WGS sequence"/>
</dbReference>
<evidence type="ECO:0000313" key="2">
    <source>
        <dbReference type="EMBL" id="KAE8350003.1"/>
    </source>
</evidence>
<dbReference type="Pfam" id="PF13391">
    <property type="entry name" value="HNH_2"/>
    <property type="match status" value="1"/>
</dbReference>
<keyword evidence="2" id="KW-0255">Endonuclease</keyword>
<keyword evidence="3" id="KW-1185">Reference proteome</keyword>
<sequence>MSRPFEIPIIGYRRNLHLFSGNGSYLGGLYLNKPSVITNEDLYDFCGHFLLFPSSNYRWRLHRLGPNNSFHEYIPRNSGHLTPGRYVALGNTSQVIDIGISSERPMPRIPTHQPSTSHLGPNQLHLRDTLRARDHRCAITGISSPTARPFTGLIACHIFPVARHRIWLSNHYQRWITDTTNPNLIGPNGIFSAQNGILLSTQAHVYFDTFMIAVNPDRGYRIISLVEDILGVGGRRLSATTRPNNDPNTRVSIDALRWHFHQAILTHMRGVGTTFWDLDSAGGDYMGMVLDDPDAAEIMEIEMGNRLTAYVQVS</sequence>
<dbReference type="InterPro" id="IPR003615">
    <property type="entry name" value="HNH_nuc"/>
</dbReference>
<organism evidence="2 3">
    <name type="scientific">Aspergillus coremiiformis</name>
    <dbReference type="NCBI Taxonomy" id="138285"/>
    <lineage>
        <taxon>Eukaryota</taxon>
        <taxon>Fungi</taxon>
        <taxon>Dikarya</taxon>
        <taxon>Ascomycota</taxon>
        <taxon>Pezizomycotina</taxon>
        <taxon>Eurotiomycetes</taxon>
        <taxon>Eurotiomycetidae</taxon>
        <taxon>Eurotiales</taxon>
        <taxon>Aspergillaceae</taxon>
        <taxon>Aspergillus</taxon>
        <taxon>Aspergillus subgen. Circumdati</taxon>
    </lineage>
</organism>
<accession>A0A5N6YYI2</accession>
<proteinExistence type="predicted"/>